<protein>
    <submittedName>
        <fullName evidence="1">Uncharacterized protein (AIM24 family)</fullName>
    </submittedName>
</protein>
<dbReference type="PANTHER" id="PTHR43657">
    <property type="entry name" value="TRYPTOPHAN RNA-BINDING ATTENUATOR PROTEIN-LIKE PROTEIN"/>
    <property type="match status" value="1"/>
</dbReference>
<organism evidence="1 2">
    <name type="scientific">Motilibacter peucedani</name>
    <dbReference type="NCBI Taxonomy" id="598650"/>
    <lineage>
        <taxon>Bacteria</taxon>
        <taxon>Bacillati</taxon>
        <taxon>Actinomycetota</taxon>
        <taxon>Actinomycetes</taxon>
        <taxon>Motilibacterales</taxon>
        <taxon>Motilibacteraceae</taxon>
        <taxon>Motilibacter</taxon>
    </lineage>
</organism>
<dbReference type="InterPro" id="IPR036983">
    <property type="entry name" value="AIM24_sf"/>
</dbReference>
<sequence length="278" mass="28320">MREDQDVTLDVTLVGTTTKIAVLNLKPGQVVYSEAGKFLFASDDVVMETKLSAPSAPGQPAAAPAGAGGAFGGLLRGAMDAGKRMLAGESFAFTHFHTTGGDGLLGLAGVIPGEMRALELDGATTWFAEKDAFVAAEAGVNFDIAFSGLRQGMSGGEGFVLEKFTGVGTLLIAGAGDFIDINPADYGGRIRVDTGCIVAWDSSIRYGVQRVGAMNRQGAMNALFGGEGMSLATVEGNGRVILQSLTLDGLAKALEKNAGAGDKKTGLGMGGIFSGSAD</sequence>
<reference evidence="1 2" key="1">
    <citation type="submission" date="2018-10" db="EMBL/GenBank/DDBJ databases">
        <title>Genomic Encyclopedia of Archaeal and Bacterial Type Strains, Phase II (KMG-II): from individual species to whole genera.</title>
        <authorList>
            <person name="Goeker M."/>
        </authorList>
    </citation>
    <scope>NUCLEOTIDE SEQUENCE [LARGE SCALE GENOMIC DNA]</scope>
    <source>
        <strain evidence="1 2">RP-AC37</strain>
    </source>
</reference>
<dbReference type="AlphaFoldDB" id="A0A420XN41"/>
<dbReference type="SUPFAM" id="SSF51219">
    <property type="entry name" value="TRAP-like"/>
    <property type="match status" value="1"/>
</dbReference>
<dbReference type="Gene3D" id="3.60.160.10">
    <property type="entry name" value="Mitochondrial biogenesis AIM24"/>
    <property type="match status" value="1"/>
</dbReference>
<proteinExistence type="predicted"/>
<comment type="caution">
    <text evidence="1">The sequence shown here is derived from an EMBL/GenBank/DDBJ whole genome shotgun (WGS) entry which is preliminary data.</text>
</comment>
<evidence type="ECO:0000313" key="1">
    <source>
        <dbReference type="EMBL" id="RKS72693.1"/>
    </source>
</evidence>
<dbReference type="InterPro" id="IPR002838">
    <property type="entry name" value="AIM24"/>
</dbReference>
<dbReference type="EMBL" id="RBWV01000013">
    <property type="protein sequence ID" value="RKS72693.1"/>
    <property type="molecule type" value="Genomic_DNA"/>
</dbReference>
<dbReference type="InParanoid" id="A0A420XN41"/>
<gene>
    <name evidence="1" type="ORF">CLV35_2942</name>
</gene>
<dbReference type="Pfam" id="PF01987">
    <property type="entry name" value="AIM24"/>
    <property type="match status" value="1"/>
</dbReference>
<dbReference type="PANTHER" id="PTHR43657:SF1">
    <property type="entry name" value="ALTERED INHERITANCE OF MITOCHONDRIA PROTEIN 24, MITOCHONDRIAL"/>
    <property type="match status" value="1"/>
</dbReference>
<keyword evidence="2" id="KW-1185">Reference proteome</keyword>
<dbReference type="InterPro" id="IPR016031">
    <property type="entry name" value="Trp_RNA-bd_attenuator-like_dom"/>
</dbReference>
<dbReference type="Proteomes" id="UP000281955">
    <property type="component" value="Unassembled WGS sequence"/>
</dbReference>
<name>A0A420XN41_9ACTN</name>
<accession>A0A420XN41</accession>
<evidence type="ECO:0000313" key="2">
    <source>
        <dbReference type="Proteomes" id="UP000281955"/>
    </source>
</evidence>